<feature type="transmembrane region" description="Helical" evidence="6">
    <location>
        <begin position="325"/>
        <end position="342"/>
    </location>
</feature>
<evidence type="ECO:0000256" key="6">
    <source>
        <dbReference type="SAM" id="Phobius"/>
    </source>
</evidence>
<dbReference type="PANTHER" id="PTHR42718">
    <property type="entry name" value="MAJOR FACILITATOR SUPERFAMILY MULTIDRUG TRANSPORTER MFSC"/>
    <property type="match status" value="1"/>
</dbReference>
<dbReference type="PANTHER" id="PTHR42718:SF42">
    <property type="entry name" value="EXPORT PROTEIN"/>
    <property type="match status" value="1"/>
</dbReference>
<dbReference type="PROSITE" id="PS50850">
    <property type="entry name" value="MFS"/>
    <property type="match status" value="1"/>
</dbReference>
<dbReference type="Gene3D" id="1.20.1720.10">
    <property type="entry name" value="Multidrug resistance protein D"/>
    <property type="match status" value="1"/>
</dbReference>
<dbReference type="GO" id="GO:0022857">
    <property type="term" value="F:transmembrane transporter activity"/>
    <property type="evidence" value="ECO:0007669"/>
    <property type="project" value="InterPro"/>
</dbReference>
<sequence length="536" mass="56759">MTASTVTASTPPVLRRCVAASSNRFRERSSRGSSSSSSVAGRSALQSFTLSPFGRRSLLVQANLSSQPDTVILLVSKQDRPSHSKGPAMNSSQQTITESSRWTRAEWWMLTVSCLAVALVVAAMAALYSALPQIAVETGATQAQLTWIVDGYTLVLACLVLPAGAIGDRYGRRAVLVIGLVIFTMASALPLLLSDPAWLIAARAIAGAGAALVMPSTLSILTAGFAAVHRGRAVGVWAGVAGSGAVLGILGAGVLLERWSWVSVFVGLTAAGALLAALACTIAESSQHDHPPVDWVGAGAAAVAVAGIVFATIEFPARGWADPTVLASAGVGILATVFFILFELRSSAPLLDVRLFARRGFSAGSLSVAIQFLVTFGVFLLLVQYLQLILGYGPLASALGLVPMTVPLIVISVIAPPTVTAIWAASDDRRWPGDHRSWPDAGEQADRRCTLPRPAMAAVNHERRTWTMYSPGNLRHHRRNSGEQTRGGRRSQRCGPRDRRCDGDRSGRQCAGRACQDFCVSCCVRVGYRWGFIRSG</sequence>
<evidence type="ECO:0000259" key="7">
    <source>
        <dbReference type="PROSITE" id="PS50850"/>
    </source>
</evidence>
<feature type="compositionally biased region" description="Basic and acidic residues" evidence="5">
    <location>
        <begin position="495"/>
        <end position="506"/>
    </location>
</feature>
<feature type="transmembrane region" description="Helical" evidence="6">
    <location>
        <begin position="406"/>
        <end position="426"/>
    </location>
</feature>
<feature type="transmembrane region" description="Helical" evidence="6">
    <location>
        <begin position="205"/>
        <end position="227"/>
    </location>
</feature>
<keyword evidence="4 6" id="KW-0472">Membrane</keyword>
<dbReference type="InterPro" id="IPR036259">
    <property type="entry name" value="MFS_trans_sf"/>
</dbReference>
<evidence type="ECO:0000256" key="2">
    <source>
        <dbReference type="ARBA" id="ARBA00022692"/>
    </source>
</evidence>
<feature type="transmembrane region" description="Helical" evidence="6">
    <location>
        <begin position="174"/>
        <end position="193"/>
    </location>
</feature>
<feature type="region of interest" description="Disordered" evidence="5">
    <location>
        <begin position="470"/>
        <end position="506"/>
    </location>
</feature>
<protein>
    <submittedName>
        <fullName evidence="8">Putative transporter</fullName>
    </submittedName>
</protein>
<feature type="transmembrane region" description="Helical" evidence="6">
    <location>
        <begin position="261"/>
        <end position="283"/>
    </location>
</feature>
<dbReference type="InterPro" id="IPR011701">
    <property type="entry name" value="MFS"/>
</dbReference>
<gene>
    <name evidence="8" type="ordered locus">AS9A_4291</name>
</gene>
<evidence type="ECO:0000256" key="3">
    <source>
        <dbReference type="ARBA" id="ARBA00022989"/>
    </source>
</evidence>
<name>F6EL61_HOYSD</name>
<evidence type="ECO:0000256" key="4">
    <source>
        <dbReference type="ARBA" id="ARBA00023136"/>
    </source>
</evidence>
<dbReference type="EMBL" id="CP002786">
    <property type="protein sequence ID" value="AEF42724.1"/>
    <property type="molecule type" value="Genomic_DNA"/>
</dbReference>
<dbReference type="HOGENOM" id="CLU_507762_0_0_11"/>
<accession>F6EL61</accession>
<feature type="transmembrane region" description="Helical" evidence="6">
    <location>
        <begin position="107"/>
        <end position="127"/>
    </location>
</feature>
<feature type="transmembrane region" description="Helical" evidence="6">
    <location>
        <begin position="363"/>
        <end position="386"/>
    </location>
</feature>
<keyword evidence="2 6" id="KW-0812">Transmembrane</keyword>
<dbReference type="STRING" id="443218.AS9A_4291"/>
<reference evidence="8 9" key="1">
    <citation type="journal article" date="2011" name="J. Bacteriol.">
        <title>Complete genome sequence of Amycolicicoccus subflavus DQS3-9A1T, an actinomycete isolated from crude oil-polluted soil.</title>
        <authorList>
            <person name="Cai M."/>
            <person name="Chen W.M."/>
            <person name="Nie Y."/>
            <person name="Chi C.Q."/>
            <person name="Wang Y.N."/>
            <person name="Tang Y.Q."/>
            <person name="Li G.Y."/>
            <person name="Wu X.L."/>
        </authorList>
    </citation>
    <scope>NUCLEOTIDE SEQUENCE [LARGE SCALE GENOMIC DNA]</scope>
    <source>
        <strain evidence="9">DSM 45089 / DQS3-9A1</strain>
    </source>
</reference>
<keyword evidence="3 6" id="KW-1133">Transmembrane helix</keyword>
<dbReference type="Pfam" id="PF07690">
    <property type="entry name" value="MFS_1"/>
    <property type="match status" value="1"/>
</dbReference>
<dbReference type="AlphaFoldDB" id="F6EL61"/>
<dbReference type="Proteomes" id="UP000009235">
    <property type="component" value="Chromosome"/>
</dbReference>
<comment type="subcellular location">
    <subcellularLocation>
        <location evidence="1">Cell membrane</location>
        <topology evidence="1">Multi-pass membrane protein</topology>
    </subcellularLocation>
</comment>
<evidence type="ECO:0000313" key="8">
    <source>
        <dbReference type="EMBL" id="AEF42724.1"/>
    </source>
</evidence>
<organism evidence="8 9">
    <name type="scientific">Hoyosella subflava (strain DSM 45089 / JCM 17490 / NBRC 109087 / DQS3-9A1)</name>
    <name type="common">Amycolicicoccus subflavus</name>
    <dbReference type="NCBI Taxonomy" id="443218"/>
    <lineage>
        <taxon>Bacteria</taxon>
        <taxon>Bacillati</taxon>
        <taxon>Actinomycetota</taxon>
        <taxon>Actinomycetes</taxon>
        <taxon>Mycobacteriales</taxon>
        <taxon>Hoyosellaceae</taxon>
        <taxon>Hoyosella</taxon>
    </lineage>
</organism>
<evidence type="ECO:0000256" key="1">
    <source>
        <dbReference type="ARBA" id="ARBA00004651"/>
    </source>
</evidence>
<dbReference type="CDD" id="cd17321">
    <property type="entry name" value="MFS_MMR_MDR_like"/>
    <property type="match status" value="1"/>
</dbReference>
<dbReference type="GO" id="GO:0005886">
    <property type="term" value="C:plasma membrane"/>
    <property type="evidence" value="ECO:0007669"/>
    <property type="project" value="UniProtKB-SubCell"/>
</dbReference>
<evidence type="ECO:0000313" key="9">
    <source>
        <dbReference type="Proteomes" id="UP000009235"/>
    </source>
</evidence>
<dbReference type="KEGG" id="asd:AS9A_4291"/>
<feature type="transmembrane region" description="Helical" evidence="6">
    <location>
        <begin position="234"/>
        <end position="255"/>
    </location>
</feature>
<feature type="transmembrane region" description="Helical" evidence="6">
    <location>
        <begin position="295"/>
        <end position="313"/>
    </location>
</feature>
<feature type="domain" description="Major facilitator superfamily (MFS) profile" evidence="7">
    <location>
        <begin position="109"/>
        <end position="536"/>
    </location>
</feature>
<dbReference type="eggNOG" id="COG0477">
    <property type="taxonomic scope" value="Bacteria"/>
</dbReference>
<proteinExistence type="predicted"/>
<evidence type="ECO:0000256" key="5">
    <source>
        <dbReference type="SAM" id="MobiDB-lite"/>
    </source>
</evidence>
<keyword evidence="9" id="KW-1185">Reference proteome</keyword>
<dbReference type="InterPro" id="IPR020846">
    <property type="entry name" value="MFS_dom"/>
</dbReference>
<feature type="transmembrane region" description="Helical" evidence="6">
    <location>
        <begin position="147"/>
        <end position="167"/>
    </location>
</feature>
<dbReference type="SUPFAM" id="SSF103473">
    <property type="entry name" value="MFS general substrate transporter"/>
    <property type="match status" value="1"/>
</dbReference>